<keyword evidence="13" id="KW-1185">Reference proteome</keyword>
<evidence type="ECO:0000256" key="10">
    <source>
        <dbReference type="RuleBase" id="RU003915"/>
    </source>
</evidence>
<evidence type="ECO:0000256" key="8">
    <source>
        <dbReference type="ARBA" id="ARBA00037071"/>
    </source>
</evidence>
<dbReference type="InterPro" id="IPR001179">
    <property type="entry name" value="PPIase_FKBP_dom"/>
</dbReference>
<dbReference type="eggNOG" id="COG1047">
    <property type="taxonomic scope" value="Bacteria"/>
</dbReference>
<keyword evidence="5 9" id="KW-0697">Rotamase</keyword>
<dbReference type="Gene3D" id="3.10.50.40">
    <property type="match status" value="1"/>
</dbReference>
<evidence type="ECO:0000256" key="5">
    <source>
        <dbReference type="ARBA" id="ARBA00023110"/>
    </source>
</evidence>
<evidence type="ECO:0000259" key="11">
    <source>
        <dbReference type="PROSITE" id="PS50059"/>
    </source>
</evidence>
<evidence type="ECO:0000256" key="9">
    <source>
        <dbReference type="PROSITE-ProRule" id="PRU00277"/>
    </source>
</evidence>
<dbReference type="GO" id="GO:0042026">
    <property type="term" value="P:protein refolding"/>
    <property type="evidence" value="ECO:0007669"/>
    <property type="project" value="UniProtKB-ARBA"/>
</dbReference>
<dbReference type="RefSeq" id="WP_014681220.1">
    <property type="nucleotide sequence ID" value="NC_017770.1"/>
</dbReference>
<dbReference type="HOGENOM" id="CLU_098197_1_0_10"/>
<dbReference type="OrthoDB" id="9808891at2"/>
<organism evidence="12 13">
    <name type="scientific">Solitalea canadensis (strain ATCC 29591 / DSM 3403 / JCM 21819 / LMG 8368 / NBRC 15130 / NCIMB 12057 / USAM 9D)</name>
    <name type="common">Flexibacter canadensis</name>
    <dbReference type="NCBI Taxonomy" id="929556"/>
    <lineage>
        <taxon>Bacteria</taxon>
        <taxon>Pseudomonadati</taxon>
        <taxon>Bacteroidota</taxon>
        <taxon>Sphingobacteriia</taxon>
        <taxon>Sphingobacteriales</taxon>
        <taxon>Sphingobacteriaceae</taxon>
        <taxon>Solitalea</taxon>
    </lineage>
</organism>
<dbReference type="EMBL" id="CP003349">
    <property type="protein sequence ID" value="AFD07993.1"/>
    <property type="molecule type" value="Genomic_DNA"/>
</dbReference>
<reference evidence="12" key="1">
    <citation type="submission" date="2012-02" db="EMBL/GenBank/DDBJ databases">
        <title>The complete genome of Solitalea canadensis DSM 3403.</title>
        <authorList>
            <consortium name="US DOE Joint Genome Institute (JGI-PGF)"/>
            <person name="Lucas S."/>
            <person name="Copeland A."/>
            <person name="Lapidus A."/>
            <person name="Glavina del Rio T."/>
            <person name="Dalin E."/>
            <person name="Tice H."/>
            <person name="Bruce D."/>
            <person name="Goodwin L."/>
            <person name="Pitluck S."/>
            <person name="Peters L."/>
            <person name="Ovchinnikova G."/>
            <person name="Lu M."/>
            <person name="Kyrpides N."/>
            <person name="Mavromatis K."/>
            <person name="Ivanova N."/>
            <person name="Brettin T."/>
            <person name="Detter J.C."/>
            <person name="Han C."/>
            <person name="Larimer F."/>
            <person name="Land M."/>
            <person name="Hauser L."/>
            <person name="Markowitz V."/>
            <person name="Cheng J.-F."/>
            <person name="Hugenholtz P."/>
            <person name="Woyke T."/>
            <person name="Wu D."/>
            <person name="Spring S."/>
            <person name="Schroeder M."/>
            <person name="Kopitz M."/>
            <person name="Brambilla E."/>
            <person name="Klenk H.-P."/>
            <person name="Eisen J.A."/>
        </authorList>
    </citation>
    <scope>NUCLEOTIDE SEQUENCE</scope>
    <source>
        <strain evidence="12">DSM 3403</strain>
    </source>
</reference>
<keyword evidence="7 9" id="KW-0413">Isomerase</keyword>
<evidence type="ECO:0000256" key="1">
    <source>
        <dbReference type="ARBA" id="ARBA00000971"/>
    </source>
</evidence>
<dbReference type="Pfam" id="PF00254">
    <property type="entry name" value="FKBP_C"/>
    <property type="match status" value="1"/>
</dbReference>
<accession>H8KNJ5</accession>
<comment type="similarity">
    <text evidence="3 10">Belongs to the FKBP-type PPIase family.</text>
</comment>
<keyword evidence="4" id="KW-0963">Cytoplasm</keyword>
<feature type="domain" description="PPIase FKBP-type" evidence="11">
    <location>
        <begin position="7"/>
        <end position="91"/>
    </location>
</feature>
<dbReference type="STRING" id="929556.Solca_2974"/>
<dbReference type="PANTHER" id="PTHR47861">
    <property type="entry name" value="FKBP-TYPE PEPTIDYL-PROLYL CIS-TRANS ISOMERASE SLYD"/>
    <property type="match status" value="1"/>
</dbReference>
<name>H8KNJ5_SOLCM</name>
<evidence type="ECO:0000256" key="2">
    <source>
        <dbReference type="ARBA" id="ARBA00004496"/>
    </source>
</evidence>
<dbReference type="PANTHER" id="PTHR47861:SF3">
    <property type="entry name" value="FKBP-TYPE PEPTIDYL-PROLYL CIS-TRANS ISOMERASE SLYD"/>
    <property type="match status" value="1"/>
</dbReference>
<dbReference type="Proteomes" id="UP000007590">
    <property type="component" value="Chromosome"/>
</dbReference>
<evidence type="ECO:0000256" key="3">
    <source>
        <dbReference type="ARBA" id="ARBA00006577"/>
    </source>
</evidence>
<sequence>METIKNGKVVSISYTLTNDKNEVLDQSQPNQPLEYLHGSYNIIPGLEKELEGLTIGDAKKVTVAPADGYGELNNELVFDAQRQNFPPDAPLEVGMQFQAQGEAGPMVIRIVNIDGDKVTVDGNHPLAGETLHFDVKVEGMRDATQVEIDHGHVHGPGHSHHH</sequence>
<evidence type="ECO:0000256" key="6">
    <source>
        <dbReference type="ARBA" id="ARBA00023186"/>
    </source>
</evidence>
<evidence type="ECO:0000313" key="12">
    <source>
        <dbReference type="EMBL" id="AFD07993.1"/>
    </source>
</evidence>
<dbReference type="GO" id="GO:0005737">
    <property type="term" value="C:cytoplasm"/>
    <property type="evidence" value="ECO:0007669"/>
    <property type="project" value="UniProtKB-SubCell"/>
</dbReference>
<comment type="subcellular location">
    <subcellularLocation>
        <location evidence="2">Cytoplasm</location>
    </subcellularLocation>
</comment>
<dbReference type="AlphaFoldDB" id="H8KNJ5"/>
<comment type="catalytic activity">
    <reaction evidence="1 9 10">
        <text>[protein]-peptidylproline (omega=180) = [protein]-peptidylproline (omega=0)</text>
        <dbReference type="Rhea" id="RHEA:16237"/>
        <dbReference type="Rhea" id="RHEA-COMP:10747"/>
        <dbReference type="Rhea" id="RHEA-COMP:10748"/>
        <dbReference type="ChEBI" id="CHEBI:83833"/>
        <dbReference type="ChEBI" id="CHEBI:83834"/>
        <dbReference type="EC" id="5.2.1.8"/>
    </reaction>
</comment>
<dbReference type="KEGG" id="scn:Solca_2974"/>
<keyword evidence="6" id="KW-0143">Chaperone</keyword>
<evidence type="ECO:0000256" key="4">
    <source>
        <dbReference type="ARBA" id="ARBA00022490"/>
    </source>
</evidence>
<comment type="function">
    <text evidence="8">Also involved in hydrogenase metallocenter assembly, probably by participating in the nickel insertion step. This function in hydrogenase biosynthesis requires chaperone activity and the presence of the metal-binding domain, but not PPIase activity.</text>
</comment>
<dbReference type="PROSITE" id="PS50059">
    <property type="entry name" value="FKBP_PPIASE"/>
    <property type="match status" value="1"/>
</dbReference>
<dbReference type="InterPro" id="IPR046357">
    <property type="entry name" value="PPIase_dom_sf"/>
</dbReference>
<dbReference type="GO" id="GO:0003755">
    <property type="term" value="F:peptidyl-prolyl cis-trans isomerase activity"/>
    <property type="evidence" value="ECO:0007669"/>
    <property type="project" value="UniProtKB-UniRule"/>
</dbReference>
<evidence type="ECO:0000256" key="7">
    <source>
        <dbReference type="ARBA" id="ARBA00023235"/>
    </source>
</evidence>
<protein>
    <recommendedName>
        <fullName evidence="10">Peptidyl-prolyl cis-trans isomerase</fullName>
        <ecNumber evidence="10">5.2.1.8</ecNumber>
    </recommendedName>
</protein>
<dbReference type="SUPFAM" id="SSF54534">
    <property type="entry name" value="FKBP-like"/>
    <property type="match status" value="1"/>
</dbReference>
<gene>
    <name evidence="12" type="ordered locus">Solca_2974</name>
</gene>
<dbReference type="EC" id="5.2.1.8" evidence="10"/>
<proteinExistence type="inferred from homology"/>
<evidence type="ECO:0000313" key="13">
    <source>
        <dbReference type="Proteomes" id="UP000007590"/>
    </source>
</evidence>